<name>A0A0F9H9L7_9ZZZZ</name>
<comment type="caution">
    <text evidence="1">The sequence shown here is derived from an EMBL/GenBank/DDBJ whole genome shotgun (WGS) entry which is preliminary data.</text>
</comment>
<evidence type="ECO:0000313" key="1">
    <source>
        <dbReference type="EMBL" id="KKL99696.1"/>
    </source>
</evidence>
<protein>
    <submittedName>
        <fullName evidence="1">Uncharacterized protein</fullName>
    </submittedName>
</protein>
<proteinExistence type="predicted"/>
<reference evidence="1" key="1">
    <citation type="journal article" date="2015" name="Nature">
        <title>Complex archaea that bridge the gap between prokaryotes and eukaryotes.</title>
        <authorList>
            <person name="Spang A."/>
            <person name="Saw J.H."/>
            <person name="Jorgensen S.L."/>
            <person name="Zaremba-Niedzwiedzka K."/>
            <person name="Martijn J."/>
            <person name="Lind A.E."/>
            <person name="van Eijk R."/>
            <person name="Schleper C."/>
            <person name="Guy L."/>
            <person name="Ettema T.J."/>
        </authorList>
    </citation>
    <scope>NUCLEOTIDE SEQUENCE</scope>
</reference>
<organism evidence="1">
    <name type="scientific">marine sediment metagenome</name>
    <dbReference type="NCBI Taxonomy" id="412755"/>
    <lineage>
        <taxon>unclassified sequences</taxon>
        <taxon>metagenomes</taxon>
        <taxon>ecological metagenomes</taxon>
    </lineage>
</organism>
<accession>A0A0F9H9L7</accession>
<dbReference type="AlphaFoldDB" id="A0A0F9H9L7"/>
<sequence>MEATRGYIMGGTTYGMLVFYASVLVKGGHHYCHPGIEAIKKRLAQFQNINCENSWLYAVIQKLEGQGLIKRRKRVFRKKDGTIRSDKSLISITIKGYNLLISKGFTAAIALRDALIAYINGDDKRFPNPSDEFDPKRSNVISKGLDKIGDVFKNIVYLVI</sequence>
<gene>
    <name evidence="1" type="ORF">LCGC14_1811890</name>
</gene>
<dbReference type="EMBL" id="LAZR01017612">
    <property type="protein sequence ID" value="KKL99696.1"/>
    <property type="molecule type" value="Genomic_DNA"/>
</dbReference>